<reference evidence="2" key="1">
    <citation type="submission" date="2020-10" db="EMBL/GenBank/DDBJ databases">
        <authorList>
            <person name="Castelo-Branco R."/>
            <person name="Eusebio N."/>
            <person name="Adriana R."/>
            <person name="Vieira A."/>
            <person name="Brugerolle De Fraissinette N."/>
            <person name="Rezende De Castro R."/>
            <person name="Schneider M.P."/>
            <person name="Vasconcelos V."/>
            <person name="Leao P.N."/>
        </authorList>
    </citation>
    <scope>NUCLEOTIDE SEQUENCE</scope>
    <source>
        <strain evidence="2">LEGE 07310</strain>
    </source>
</reference>
<evidence type="ECO:0000259" key="1">
    <source>
        <dbReference type="PROSITE" id="PS51192"/>
    </source>
</evidence>
<dbReference type="InterPro" id="IPR027417">
    <property type="entry name" value="P-loop_NTPase"/>
</dbReference>
<dbReference type="Pfam" id="PF00176">
    <property type="entry name" value="SNF2-rel_dom"/>
    <property type="match status" value="1"/>
</dbReference>
<keyword evidence="2" id="KW-0067">ATP-binding</keyword>
<dbReference type="Proteomes" id="UP000636505">
    <property type="component" value="Unassembled WGS sequence"/>
</dbReference>
<dbReference type="InterPro" id="IPR000330">
    <property type="entry name" value="SNF2_N"/>
</dbReference>
<name>A0A8J7DM59_9CYAN</name>
<dbReference type="GO" id="GO:0005524">
    <property type="term" value="F:ATP binding"/>
    <property type="evidence" value="ECO:0007669"/>
    <property type="project" value="InterPro"/>
</dbReference>
<organism evidence="2 3">
    <name type="scientific">Vasconcelosia minhoensis LEGE 07310</name>
    <dbReference type="NCBI Taxonomy" id="915328"/>
    <lineage>
        <taxon>Bacteria</taxon>
        <taxon>Bacillati</taxon>
        <taxon>Cyanobacteriota</taxon>
        <taxon>Cyanophyceae</taxon>
        <taxon>Nodosilineales</taxon>
        <taxon>Cymatolegaceae</taxon>
        <taxon>Vasconcelosia</taxon>
        <taxon>Vasconcelosia minhoensis</taxon>
    </lineage>
</organism>
<dbReference type="GO" id="GO:0004386">
    <property type="term" value="F:helicase activity"/>
    <property type="evidence" value="ECO:0007669"/>
    <property type="project" value="UniProtKB-KW"/>
</dbReference>
<dbReference type="PANTHER" id="PTHR45629:SF7">
    <property type="entry name" value="DNA EXCISION REPAIR PROTEIN ERCC-6-RELATED"/>
    <property type="match status" value="1"/>
</dbReference>
<comment type="caution">
    <text evidence="2">The sequence shown here is derived from an EMBL/GenBank/DDBJ whole genome shotgun (WGS) entry which is preliminary data.</text>
</comment>
<accession>A0A8J7DM59</accession>
<dbReference type="Gene3D" id="3.40.50.10810">
    <property type="entry name" value="Tandem AAA-ATPase domain"/>
    <property type="match status" value="1"/>
</dbReference>
<dbReference type="PANTHER" id="PTHR45629">
    <property type="entry name" value="SNF2/RAD54 FAMILY MEMBER"/>
    <property type="match status" value="1"/>
</dbReference>
<dbReference type="EMBL" id="JADEXG010000002">
    <property type="protein sequence ID" value="MBE9075980.1"/>
    <property type="molecule type" value="Genomic_DNA"/>
</dbReference>
<keyword evidence="2" id="KW-0378">Hydrolase</keyword>
<feature type="domain" description="Helicase ATP-binding" evidence="1">
    <location>
        <begin position="65"/>
        <end position="245"/>
    </location>
</feature>
<gene>
    <name evidence="2" type="ORF">IQ241_01490</name>
</gene>
<dbReference type="InterPro" id="IPR038718">
    <property type="entry name" value="SNF2-like_sf"/>
</dbReference>
<dbReference type="InterPro" id="IPR050496">
    <property type="entry name" value="SNF2_RAD54_helicase_repair"/>
</dbReference>
<dbReference type="AlphaFoldDB" id="A0A8J7DM59"/>
<evidence type="ECO:0000313" key="3">
    <source>
        <dbReference type="Proteomes" id="UP000636505"/>
    </source>
</evidence>
<evidence type="ECO:0000313" key="2">
    <source>
        <dbReference type="EMBL" id="MBE9075980.1"/>
    </source>
</evidence>
<dbReference type="SUPFAM" id="SSF52540">
    <property type="entry name" value="P-loop containing nucleoside triphosphate hydrolases"/>
    <property type="match status" value="1"/>
</dbReference>
<dbReference type="InterPro" id="IPR014001">
    <property type="entry name" value="Helicase_ATP-bd"/>
</dbReference>
<keyword evidence="2" id="KW-0547">Nucleotide-binding</keyword>
<proteinExistence type="predicted"/>
<keyword evidence="2" id="KW-0347">Helicase</keyword>
<sequence length="261" mass="29956">MVDVSQLDSTRPERQPTHLTDYHAKYFAYELTKRCSSDRLEKLAGTFAGAQVDINPYQVDAALFAFSSTLSKGALLADEVGLGKTIEAGLAIAQKWAERARRILVITPSNLRKQWHQELTEKFFLPCTILETKLYKAKVKAGNTRPFDSGESIVICSYQFARNKEVDVRSTPWDLVVIDEAHRLRNVYKPTNVIANTIRDSLEGQKHVKDLEKQRNQKRKSLFEAQDQVDERRDELIAQIEGKLEQKSELQFLFTIQWKLV</sequence>
<dbReference type="PROSITE" id="PS51192">
    <property type="entry name" value="HELICASE_ATP_BIND_1"/>
    <property type="match status" value="1"/>
</dbReference>
<keyword evidence="3" id="KW-1185">Reference proteome</keyword>
<dbReference type="SMART" id="SM00487">
    <property type="entry name" value="DEXDc"/>
    <property type="match status" value="1"/>
</dbReference>
<protein>
    <submittedName>
        <fullName evidence="2">DEAD/DEAH box helicase family protein</fullName>
    </submittedName>
</protein>